<comment type="cofactor">
    <cofactor evidence="9">
        <name>Mg(2+)</name>
        <dbReference type="ChEBI" id="CHEBI:18420"/>
    </cofactor>
    <cofactor evidence="9">
        <name>Mn(2+)</name>
        <dbReference type="ChEBI" id="CHEBI:29035"/>
    </cofactor>
</comment>
<dbReference type="PANTHER" id="PTHR43219">
    <property type="entry name" value="CRISPR-ASSOCIATED ENDONUCLEASE CAS1"/>
    <property type="match status" value="1"/>
</dbReference>
<dbReference type="InterPro" id="IPR042206">
    <property type="entry name" value="CRISPR-assoc_Cas1_C"/>
</dbReference>
<evidence type="ECO:0000256" key="2">
    <source>
        <dbReference type="ARBA" id="ARBA00022723"/>
    </source>
</evidence>
<comment type="function">
    <text evidence="9">CRISPR (clustered regularly interspaced short palindromic repeat), is an adaptive immune system that provides protection against mobile genetic elements (viruses, transposable elements and conjugative plasmids). CRISPR clusters contain spacers, sequences complementary to antecedent mobile elements, and target invading nucleic acids. CRISPR clusters are transcribed and processed into CRISPR RNA (crRNA). Acts as a dsDNA endonuclease. Involved in the integration of spacer DNA into the CRISPR cassette.</text>
</comment>
<dbReference type="NCBIfam" id="TIGR00287">
    <property type="entry name" value="cas1"/>
    <property type="match status" value="1"/>
</dbReference>
<dbReference type="NCBIfam" id="TIGR03641">
    <property type="entry name" value="cas1_HMARI"/>
    <property type="match status" value="1"/>
</dbReference>
<comment type="similarity">
    <text evidence="9">Belongs to the CRISPR-associated endonuclease Cas1 family.</text>
</comment>
<dbReference type="Gene3D" id="3.100.10.20">
    <property type="entry name" value="CRISPR-associated endonuclease Cas1, N-terminal domain"/>
    <property type="match status" value="1"/>
</dbReference>
<feature type="binding site" evidence="9">
    <location>
        <position position="157"/>
    </location>
    <ligand>
        <name>Mn(2+)</name>
        <dbReference type="ChEBI" id="CHEBI:29035"/>
    </ligand>
</feature>
<dbReference type="Pfam" id="PF01867">
    <property type="entry name" value="Cas_Cas1"/>
    <property type="match status" value="1"/>
</dbReference>
<dbReference type="EMBL" id="MSLT01000018">
    <property type="protein sequence ID" value="OUD13076.1"/>
    <property type="molecule type" value="Genomic_DNA"/>
</dbReference>
<dbReference type="GO" id="GO:0051607">
    <property type="term" value="P:defense response to virus"/>
    <property type="evidence" value="ECO:0007669"/>
    <property type="project" value="UniProtKB-UniRule"/>
</dbReference>
<dbReference type="InterPro" id="IPR002729">
    <property type="entry name" value="CRISPR-assoc_Cas1"/>
</dbReference>
<organism evidence="10 11">
    <name type="scientific">Thioflexithrix psekupsensis</name>
    <dbReference type="NCBI Taxonomy" id="1570016"/>
    <lineage>
        <taxon>Bacteria</taxon>
        <taxon>Pseudomonadati</taxon>
        <taxon>Pseudomonadota</taxon>
        <taxon>Gammaproteobacteria</taxon>
        <taxon>Thiotrichales</taxon>
        <taxon>Thioflexithrix</taxon>
    </lineage>
</organism>
<proteinExistence type="inferred from homology"/>
<dbReference type="OrthoDB" id="9803119at2"/>
<comment type="caution">
    <text evidence="10">The sequence shown here is derived from an EMBL/GenBank/DDBJ whole genome shotgun (WGS) entry which is preliminary data.</text>
</comment>
<feature type="binding site" evidence="9">
    <location>
        <position position="236"/>
    </location>
    <ligand>
        <name>Mn(2+)</name>
        <dbReference type="ChEBI" id="CHEBI:29035"/>
    </ligand>
</feature>
<keyword evidence="11" id="KW-1185">Reference proteome</keyword>
<dbReference type="InterPro" id="IPR042211">
    <property type="entry name" value="CRISPR-assoc_Cas1_N"/>
</dbReference>
<keyword evidence="7 9" id="KW-0238">DNA-binding</keyword>
<keyword evidence="5 9" id="KW-0460">Magnesium</keyword>
<evidence type="ECO:0000313" key="10">
    <source>
        <dbReference type="EMBL" id="OUD13076.1"/>
    </source>
</evidence>
<keyword evidence="1 9" id="KW-0540">Nuclease</keyword>
<evidence type="ECO:0000256" key="8">
    <source>
        <dbReference type="ARBA" id="ARBA00023211"/>
    </source>
</evidence>
<keyword evidence="2 9" id="KW-0479">Metal-binding</keyword>
<dbReference type="InterPro" id="IPR019858">
    <property type="entry name" value="CRISPR-assoc_Cas1_HMARI/TNEAP"/>
</dbReference>
<dbReference type="AlphaFoldDB" id="A0A251X5Q8"/>
<dbReference type="RefSeq" id="WP_086488524.1">
    <property type="nucleotide sequence ID" value="NZ_MSLT01000018.1"/>
</dbReference>
<comment type="subunit">
    <text evidence="9">Homodimer, forms a heterotetramer with a Cas2 homodimer.</text>
</comment>
<evidence type="ECO:0000313" key="11">
    <source>
        <dbReference type="Proteomes" id="UP000194798"/>
    </source>
</evidence>
<name>A0A251X5Q8_9GAMM</name>
<evidence type="ECO:0000256" key="5">
    <source>
        <dbReference type="ARBA" id="ARBA00022842"/>
    </source>
</evidence>
<dbReference type="GO" id="GO:0043571">
    <property type="term" value="P:maintenance of CRISPR repeat elements"/>
    <property type="evidence" value="ECO:0007669"/>
    <property type="project" value="UniProtKB-UniRule"/>
</dbReference>
<keyword evidence="3 9" id="KW-0255">Endonuclease</keyword>
<evidence type="ECO:0000256" key="9">
    <source>
        <dbReference type="HAMAP-Rule" id="MF_01470"/>
    </source>
</evidence>
<dbReference type="GO" id="GO:0016787">
    <property type="term" value="F:hydrolase activity"/>
    <property type="evidence" value="ECO:0007669"/>
    <property type="project" value="UniProtKB-KW"/>
</dbReference>
<keyword evidence="4 9" id="KW-0378">Hydrolase</keyword>
<dbReference type="HAMAP" id="MF_01470">
    <property type="entry name" value="Cas1"/>
    <property type="match status" value="1"/>
</dbReference>
<evidence type="ECO:0000256" key="1">
    <source>
        <dbReference type="ARBA" id="ARBA00022722"/>
    </source>
</evidence>
<gene>
    <name evidence="9" type="primary">cas1</name>
    <name evidence="10" type="ORF">TPSD3_10520</name>
</gene>
<dbReference type="Gene3D" id="1.20.120.920">
    <property type="entry name" value="CRISPR-associated endonuclease Cas1, C-terminal domain"/>
    <property type="match status" value="1"/>
</dbReference>
<protein>
    <recommendedName>
        <fullName evidence="9">CRISPR-associated endonuclease Cas1</fullName>
        <ecNumber evidence="9">3.1.-.-</ecNumber>
    </recommendedName>
</protein>
<dbReference type="Proteomes" id="UP000194798">
    <property type="component" value="Unassembled WGS sequence"/>
</dbReference>
<evidence type="ECO:0000256" key="7">
    <source>
        <dbReference type="ARBA" id="ARBA00023125"/>
    </source>
</evidence>
<keyword evidence="8 9" id="KW-0464">Manganese</keyword>
<accession>A0A251X5Q8</accession>
<sequence>METLYLLSDTRLSRRDNTLQVTPKEGKPRRFPVETLKHVVVLGSMQFNTELASFLGKNGVRLSFHDFYGYFSGSLEAANPHQSGAVHLGQARIILDETTRLALARCILNGGLHNLAANLRYYCYRDRPDLKPILEQMQRHQENLLQANSIEQLMGCEGMTRQVYYSGWQLINPELTIVRRTRRPPTDRINALISFCNGLVYSACKHELSKTHLDPTLSFVHAPTQARASLALDLAEVFKPVLADRLIFTLVNQRMLKDEDFTESPGFCHLSESGRRIVVEAFREKMDKVSLADDVRGYRTLILREAFRLQSHVLGLTDYQPFLHKV</sequence>
<feature type="binding site" evidence="9">
    <location>
        <position position="221"/>
    </location>
    <ligand>
        <name>Mn(2+)</name>
        <dbReference type="ChEBI" id="CHEBI:29035"/>
    </ligand>
</feature>
<reference evidence="10 11" key="1">
    <citation type="submission" date="2016-12" db="EMBL/GenBank/DDBJ databases">
        <title>Thioflexothrix psekupsii D3 genome sequencing and assembly.</title>
        <authorList>
            <person name="Fomenkov A."/>
            <person name="Vincze T."/>
            <person name="Grabovich M."/>
            <person name="Anton B.P."/>
            <person name="Dubinina G."/>
            <person name="Orlova M."/>
            <person name="Belousova E."/>
            <person name="Roberts R.J."/>
        </authorList>
    </citation>
    <scope>NUCLEOTIDE SEQUENCE [LARGE SCALE GENOMIC DNA]</scope>
    <source>
        <strain evidence="10">D3</strain>
    </source>
</reference>
<dbReference type="GO" id="GO:0004520">
    <property type="term" value="F:DNA endonuclease activity"/>
    <property type="evidence" value="ECO:0007669"/>
    <property type="project" value="InterPro"/>
</dbReference>
<dbReference type="EC" id="3.1.-.-" evidence="9"/>
<evidence type="ECO:0000256" key="4">
    <source>
        <dbReference type="ARBA" id="ARBA00022801"/>
    </source>
</evidence>
<dbReference type="GO" id="GO:0046872">
    <property type="term" value="F:metal ion binding"/>
    <property type="evidence" value="ECO:0007669"/>
    <property type="project" value="UniProtKB-UniRule"/>
</dbReference>
<keyword evidence="6 9" id="KW-0051">Antiviral defense</keyword>
<evidence type="ECO:0000256" key="3">
    <source>
        <dbReference type="ARBA" id="ARBA00022759"/>
    </source>
</evidence>
<dbReference type="PANTHER" id="PTHR43219:SF2">
    <property type="entry name" value="CRISPR-ASSOCIATED ENDONUCLEASE CAS1"/>
    <property type="match status" value="1"/>
</dbReference>
<dbReference type="GO" id="GO:0003677">
    <property type="term" value="F:DNA binding"/>
    <property type="evidence" value="ECO:0007669"/>
    <property type="project" value="UniProtKB-KW"/>
</dbReference>
<evidence type="ECO:0000256" key="6">
    <source>
        <dbReference type="ARBA" id="ARBA00023118"/>
    </source>
</evidence>